<dbReference type="AlphaFoldDB" id="A0A1H5Y6A8"/>
<dbReference type="Proteomes" id="UP000185739">
    <property type="component" value="Chromosome"/>
</dbReference>
<dbReference type="CDD" id="cd03416">
    <property type="entry name" value="CbiX_SirB_N"/>
    <property type="match status" value="1"/>
</dbReference>
<dbReference type="GO" id="GO:0016829">
    <property type="term" value="F:lyase activity"/>
    <property type="evidence" value="ECO:0007669"/>
    <property type="project" value="InterPro"/>
</dbReference>
<evidence type="ECO:0000313" key="1">
    <source>
        <dbReference type="EMBL" id="APR04638.1"/>
    </source>
</evidence>
<dbReference type="SUPFAM" id="SSF53800">
    <property type="entry name" value="Chelatase"/>
    <property type="match status" value="1"/>
</dbReference>
<dbReference type="PANTHER" id="PTHR33542:SF3">
    <property type="entry name" value="SIROHYDROCHLORIN FERROCHELATASE, CHLOROPLASTIC"/>
    <property type="match status" value="1"/>
</dbReference>
<evidence type="ECO:0000313" key="2">
    <source>
        <dbReference type="Proteomes" id="UP000185739"/>
    </source>
</evidence>
<gene>
    <name evidence="1" type="ORF">Tchl_1784</name>
</gene>
<name>A0A1H5Y6A8_9RHOO</name>
<organism evidence="1 2">
    <name type="scientific">Thauera chlorobenzoica</name>
    <dbReference type="NCBI Taxonomy" id="96773"/>
    <lineage>
        <taxon>Bacteria</taxon>
        <taxon>Pseudomonadati</taxon>
        <taxon>Pseudomonadota</taxon>
        <taxon>Betaproteobacteria</taxon>
        <taxon>Rhodocyclales</taxon>
        <taxon>Zoogloeaceae</taxon>
        <taxon>Thauera</taxon>
    </lineage>
</organism>
<keyword evidence="2" id="KW-1185">Reference proteome</keyword>
<sequence length="128" mass="13751">MNAVPPHASAVVLFGHGARDPEWAGPMQRIRARMLAAPEAPRVELAFLEFIRPTLPEAIAELVAAGVQRVVVVPVFLAQGGHLKRDLPALIESSRRAHPECRITLSMAAGEADEVVAAIAGYARRCLD</sequence>
<dbReference type="RefSeq" id="WP_075148093.1">
    <property type="nucleotide sequence ID" value="NZ_CP018839.1"/>
</dbReference>
<dbReference type="Pfam" id="PF01903">
    <property type="entry name" value="CbiX"/>
    <property type="match status" value="1"/>
</dbReference>
<dbReference type="InterPro" id="IPR050963">
    <property type="entry name" value="Sirohydro_Cobaltochel/CbiX"/>
</dbReference>
<reference evidence="1 2" key="1">
    <citation type="submission" date="2016-12" db="EMBL/GenBank/DDBJ databases">
        <title>Complete genome sequence of Thauera chlorobenzoica, a Betaproteobacterium degrading haloaromatics anaerobically to CO2 and halides.</title>
        <authorList>
            <person name="Goris T."/>
            <person name="Mergelsberg M."/>
            <person name="Boll M."/>
        </authorList>
    </citation>
    <scope>NUCLEOTIDE SEQUENCE [LARGE SCALE GENOMIC DNA]</scope>
    <source>
        <strain evidence="1 2">3CB1</strain>
    </source>
</reference>
<accession>A0A1H5Y6A8</accession>
<dbReference type="InterPro" id="IPR002762">
    <property type="entry name" value="CbiX-like"/>
</dbReference>
<dbReference type="PANTHER" id="PTHR33542">
    <property type="entry name" value="SIROHYDROCHLORIN FERROCHELATASE, CHLOROPLASTIC"/>
    <property type="match status" value="1"/>
</dbReference>
<dbReference type="OrthoDB" id="9797895at2"/>
<dbReference type="EMBL" id="CP018839">
    <property type="protein sequence ID" value="APR04638.1"/>
    <property type="molecule type" value="Genomic_DNA"/>
</dbReference>
<dbReference type="Gene3D" id="3.40.50.1400">
    <property type="match status" value="1"/>
</dbReference>
<dbReference type="STRING" id="96773.Tchl_1784"/>
<protein>
    <submittedName>
        <fullName evidence="1">Sirohydrochlorin cobaltochelatase CbiX-like protein</fullName>
    </submittedName>
</protein>
<proteinExistence type="predicted"/>
<dbReference type="KEGG" id="tcl:Tchl_1784"/>